<accession>A0A8H7UY88</accession>
<reference evidence="2" key="1">
    <citation type="submission" date="2020-12" db="EMBL/GenBank/DDBJ databases">
        <title>Metabolic potential, ecology and presence of endohyphal bacteria is reflected in genomic diversity of Mucoromycotina.</title>
        <authorList>
            <person name="Muszewska A."/>
            <person name="Okrasinska A."/>
            <person name="Steczkiewicz K."/>
            <person name="Drgas O."/>
            <person name="Orlowska M."/>
            <person name="Perlinska-Lenart U."/>
            <person name="Aleksandrzak-Piekarczyk T."/>
            <person name="Szatraj K."/>
            <person name="Zielenkiewicz U."/>
            <person name="Pilsyk S."/>
            <person name="Malc E."/>
            <person name="Mieczkowski P."/>
            <person name="Kruszewska J.S."/>
            <person name="Biernat P."/>
            <person name="Pawlowska J."/>
        </authorList>
    </citation>
    <scope>NUCLEOTIDE SEQUENCE</scope>
    <source>
        <strain evidence="2">WA0000017839</strain>
    </source>
</reference>
<name>A0A8H7UY88_9FUNG</name>
<dbReference type="InterPro" id="IPR013149">
    <property type="entry name" value="ADH-like_C"/>
</dbReference>
<dbReference type="Pfam" id="PF08240">
    <property type="entry name" value="ADH_N"/>
    <property type="match status" value="1"/>
</dbReference>
<dbReference type="SUPFAM" id="SSF50129">
    <property type="entry name" value="GroES-like"/>
    <property type="match status" value="1"/>
</dbReference>
<gene>
    <name evidence="2" type="ORF">INT47_012787</name>
</gene>
<dbReference type="GO" id="GO:0016491">
    <property type="term" value="F:oxidoreductase activity"/>
    <property type="evidence" value="ECO:0007669"/>
    <property type="project" value="InterPro"/>
</dbReference>
<sequence>MVSVTVSENATTQTKFKYGLELKTTAISEPTSEQSLVKIQATSLNHRDLWILKGMYPGIVLGSVLGSDAVAYIIKNPSSQLSLGQRVVINPSIGWIADERGPETKLAILGLLPCPGTLTEEPIAIHHDDIVPCPPHLSDAEAACLPIAGVTAYRALFTKALVKKGEHVLITGIGGGVALFALQFAVAVGAHVYVTSSSPQKIQKAIALGAVGGVNYKDENCVGELKKLLGKNLLSAVIDGAGGPLYSAYPRMMRDGGIVANYGQTADVSGVRFNMAYVLKNIDIKGCTMGSRKEFREMVKFVDEHKIHPVVSQVWNGLNNDSIDQAYASMINGEQFGKLVIQFGNQSNSPKL</sequence>
<proteinExistence type="predicted"/>
<dbReference type="PANTHER" id="PTHR45033:SF3">
    <property type="entry name" value="DEHYDROGENASE, PUTATIVE (AFU_ORTHOLOGUE AFUA_2G13270)-RELATED"/>
    <property type="match status" value="1"/>
</dbReference>
<organism evidence="2 3">
    <name type="scientific">Mucor saturninus</name>
    <dbReference type="NCBI Taxonomy" id="64648"/>
    <lineage>
        <taxon>Eukaryota</taxon>
        <taxon>Fungi</taxon>
        <taxon>Fungi incertae sedis</taxon>
        <taxon>Mucoromycota</taxon>
        <taxon>Mucoromycotina</taxon>
        <taxon>Mucoromycetes</taxon>
        <taxon>Mucorales</taxon>
        <taxon>Mucorineae</taxon>
        <taxon>Mucoraceae</taxon>
        <taxon>Mucor</taxon>
    </lineage>
</organism>
<dbReference type="SUPFAM" id="SSF51735">
    <property type="entry name" value="NAD(P)-binding Rossmann-fold domains"/>
    <property type="match status" value="1"/>
</dbReference>
<dbReference type="InterPro" id="IPR036291">
    <property type="entry name" value="NAD(P)-bd_dom_sf"/>
</dbReference>
<dbReference type="EMBL" id="JAEPRD010000145">
    <property type="protein sequence ID" value="KAG2196493.1"/>
    <property type="molecule type" value="Genomic_DNA"/>
</dbReference>
<feature type="domain" description="Enoyl reductase (ER)" evidence="1">
    <location>
        <begin position="19"/>
        <end position="341"/>
    </location>
</feature>
<dbReference type="InterPro" id="IPR011032">
    <property type="entry name" value="GroES-like_sf"/>
</dbReference>
<evidence type="ECO:0000313" key="2">
    <source>
        <dbReference type="EMBL" id="KAG2196493.1"/>
    </source>
</evidence>
<evidence type="ECO:0000259" key="1">
    <source>
        <dbReference type="SMART" id="SM00829"/>
    </source>
</evidence>
<dbReference type="InterPro" id="IPR013154">
    <property type="entry name" value="ADH-like_N"/>
</dbReference>
<dbReference type="SMART" id="SM00829">
    <property type="entry name" value="PKS_ER"/>
    <property type="match status" value="1"/>
</dbReference>
<dbReference type="OrthoDB" id="449487at2759"/>
<dbReference type="PANTHER" id="PTHR45033">
    <property type="match status" value="1"/>
</dbReference>
<protein>
    <recommendedName>
        <fullName evidence="1">Enoyl reductase (ER) domain-containing protein</fullName>
    </recommendedName>
</protein>
<dbReference type="Pfam" id="PF00107">
    <property type="entry name" value="ADH_zinc_N"/>
    <property type="match status" value="1"/>
</dbReference>
<dbReference type="Proteomes" id="UP000603453">
    <property type="component" value="Unassembled WGS sequence"/>
</dbReference>
<dbReference type="Gene3D" id="3.40.50.720">
    <property type="entry name" value="NAD(P)-binding Rossmann-like Domain"/>
    <property type="match status" value="1"/>
</dbReference>
<dbReference type="InterPro" id="IPR020843">
    <property type="entry name" value="ER"/>
</dbReference>
<dbReference type="Gene3D" id="3.90.180.10">
    <property type="entry name" value="Medium-chain alcohol dehydrogenases, catalytic domain"/>
    <property type="match status" value="1"/>
</dbReference>
<evidence type="ECO:0000313" key="3">
    <source>
        <dbReference type="Proteomes" id="UP000603453"/>
    </source>
</evidence>
<keyword evidence="3" id="KW-1185">Reference proteome</keyword>
<dbReference type="InterPro" id="IPR052711">
    <property type="entry name" value="Zinc_ADH-like"/>
</dbReference>
<dbReference type="AlphaFoldDB" id="A0A8H7UY88"/>
<comment type="caution">
    <text evidence="2">The sequence shown here is derived from an EMBL/GenBank/DDBJ whole genome shotgun (WGS) entry which is preliminary data.</text>
</comment>